<dbReference type="Gene3D" id="3.40.50.720">
    <property type="entry name" value="NAD(P)-binding Rossmann-like Domain"/>
    <property type="match status" value="1"/>
</dbReference>
<organism evidence="2">
    <name type="scientific">marine sediment metagenome</name>
    <dbReference type="NCBI Taxonomy" id="412755"/>
    <lineage>
        <taxon>unclassified sequences</taxon>
        <taxon>metagenomes</taxon>
        <taxon>ecological metagenomes</taxon>
    </lineage>
</organism>
<proteinExistence type="predicted"/>
<sequence length="117" mass="13198">MIKIGVTGDFFEMEKEIQLLKEMPEFSLTGIYHYNTKLLEEFTVKHDLPIFFTLSSLVGSCDAIDIAGNNGDETHLYTGILKKSKHLIVDFPNASSINRLKHLAKLASEAKVIMQVR</sequence>
<gene>
    <name evidence="2" type="ORF">S03H2_46706</name>
</gene>
<dbReference type="InterPro" id="IPR000683">
    <property type="entry name" value="Gfo/Idh/MocA-like_OxRdtase_N"/>
</dbReference>
<dbReference type="EMBL" id="BARU01029355">
    <property type="protein sequence ID" value="GAH65934.1"/>
    <property type="molecule type" value="Genomic_DNA"/>
</dbReference>
<protein>
    <recommendedName>
        <fullName evidence="1">Gfo/Idh/MocA-like oxidoreductase N-terminal domain-containing protein</fullName>
    </recommendedName>
</protein>
<evidence type="ECO:0000259" key="1">
    <source>
        <dbReference type="Pfam" id="PF01408"/>
    </source>
</evidence>
<evidence type="ECO:0000313" key="2">
    <source>
        <dbReference type="EMBL" id="GAH65934.1"/>
    </source>
</evidence>
<comment type="caution">
    <text evidence="2">The sequence shown here is derived from an EMBL/GenBank/DDBJ whole genome shotgun (WGS) entry which is preliminary data.</text>
</comment>
<dbReference type="AlphaFoldDB" id="X1IIH5"/>
<feature type="non-terminal residue" evidence="2">
    <location>
        <position position="117"/>
    </location>
</feature>
<reference evidence="2" key="1">
    <citation type="journal article" date="2014" name="Front. Microbiol.">
        <title>High frequency of phylogenetically diverse reductive dehalogenase-homologous genes in deep subseafloor sedimentary metagenomes.</title>
        <authorList>
            <person name="Kawai M."/>
            <person name="Futagami T."/>
            <person name="Toyoda A."/>
            <person name="Takaki Y."/>
            <person name="Nishi S."/>
            <person name="Hori S."/>
            <person name="Arai W."/>
            <person name="Tsubouchi T."/>
            <person name="Morono Y."/>
            <person name="Uchiyama I."/>
            <person name="Ito T."/>
            <person name="Fujiyama A."/>
            <person name="Inagaki F."/>
            <person name="Takami H."/>
        </authorList>
    </citation>
    <scope>NUCLEOTIDE SEQUENCE</scope>
    <source>
        <strain evidence="2">Expedition CK06-06</strain>
    </source>
</reference>
<accession>X1IIH5</accession>
<dbReference type="SUPFAM" id="SSF51735">
    <property type="entry name" value="NAD(P)-binding Rossmann-fold domains"/>
    <property type="match status" value="1"/>
</dbReference>
<name>X1IIH5_9ZZZZ</name>
<feature type="domain" description="Gfo/Idh/MocA-like oxidoreductase N-terminal" evidence="1">
    <location>
        <begin position="4"/>
        <end position="116"/>
    </location>
</feature>
<dbReference type="InterPro" id="IPR036291">
    <property type="entry name" value="NAD(P)-bd_dom_sf"/>
</dbReference>
<dbReference type="GO" id="GO:0000166">
    <property type="term" value="F:nucleotide binding"/>
    <property type="evidence" value="ECO:0007669"/>
    <property type="project" value="InterPro"/>
</dbReference>
<dbReference type="Pfam" id="PF01408">
    <property type="entry name" value="GFO_IDH_MocA"/>
    <property type="match status" value="1"/>
</dbReference>